<dbReference type="Pfam" id="PF00128">
    <property type="entry name" value="Alpha-amylase"/>
    <property type="match status" value="1"/>
</dbReference>
<evidence type="ECO:0000259" key="1">
    <source>
        <dbReference type="Pfam" id="PF00128"/>
    </source>
</evidence>
<dbReference type="InterPro" id="IPR013783">
    <property type="entry name" value="Ig-like_fold"/>
</dbReference>
<dbReference type="SUPFAM" id="SSF51445">
    <property type="entry name" value="(Trans)glycosidases"/>
    <property type="match status" value="1"/>
</dbReference>
<dbReference type="EMBL" id="CAJNDS010002690">
    <property type="protein sequence ID" value="CAE7565746.1"/>
    <property type="molecule type" value="Genomic_DNA"/>
</dbReference>
<dbReference type="GO" id="GO:0005737">
    <property type="term" value="C:cytoplasm"/>
    <property type="evidence" value="ECO:0007669"/>
    <property type="project" value="TreeGrafter"/>
</dbReference>
<dbReference type="InterPro" id="IPR017853">
    <property type="entry name" value="GH"/>
</dbReference>
<dbReference type="InterPro" id="IPR006047">
    <property type="entry name" value="GH13_cat_dom"/>
</dbReference>
<proteinExistence type="predicted"/>
<accession>A0A812UGU1</accession>
<dbReference type="GO" id="GO:0004553">
    <property type="term" value="F:hydrolase activity, hydrolyzing O-glycosyl compounds"/>
    <property type="evidence" value="ECO:0007669"/>
    <property type="project" value="InterPro"/>
</dbReference>
<feature type="domain" description="Glycosyl hydrolase family 13 catalytic" evidence="1">
    <location>
        <begin position="320"/>
        <end position="392"/>
    </location>
</feature>
<dbReference type="Gene3D" id="2.60.40.10">
    <property type="entry name" value="Immunoglobulins"/>
    <property type="match status" value="1"/>
</dbReference>
<dbReference type="PANTHER" id="PTHR43651:SF2">
    <property type="entry name" value="1,4-ALPHA-GLUCAN-BRANCHING ENZYME, CHLOROPLASTIC_AMYLOPLASTIC"/>
    <property type="match status" value="1"/>
</dbReference>
<gene>
    <name evidence="3" type="primary">SBE1</name>
    <name evidence="3" type="ORF">SNAT2548_LOCUS32045</name>
</gene>
<sequence>MRFRGHVRNLLGHFSRFGEESCAGSLASALHVLNPYSSRGEGHAALGLDELEVVLEHTDAEESMNELWGAFGAMDELVIPALTAVVFVEPLPNQPGYKRNVRSAQFRPQLRERPVVGDGLGLVVADPSCVPFRGHFEYRWKVYSDLRKHITETAGSLTEFASGFRKLGFTKDEETGAITYREWLPPAKSVSLVGDFNNWDEGATPLARDAFGTWEVTLPAKAIAHRTRVKFCATKHDGSTVHRVPAWIRWSCPDLGKFGSTYDGYYWDPSQAGQDDYCFEGFQAARPALPSSLRIYEAHVGMSSTEPKCNSYLEFARDVLPRIKEAGYNCVQLMAIMEHSYYGSFGYHVTSPFAVSSRSGTPDEFKALVEEAHRLGMLVLIDLVHSHVSSNADDGLNGMDFGQPEGESYFMTGERGYHKLWDSRLYCYKNYEVLRYLLSNLRWWLEEC</sequence>
<name>A0A812UGU1_9DINO</name>
<organism evidence="3 4">
    <name type="scientific">Symbiodinium natans</name>
    <dbReference type="NCBI Taxonomy" id="878477"/>
    <lineage>
        <taxon>Eukaryota</taxon>
        <taxon>Sar</taxon>
        <taxon>Alveolata</taxon>
        <taxon>Dinophyceae</taxon>
        <taxon>Suessiales</taxon>
        <taxon>Symbiodiniaceae</taxon>
        <taxon>Symbiodinium</taxon>
    </lineage>
</organism>
<comment type="caution">
    <text evidence="3">The sequence shown here is derived from an EMBL/GenBank/DDBJ whole genome shotgun (WGS) entry which is preliminary data.</text>
</comment>
<dbReference type="Pfam" id="PF02922">
    <property type="entry name" value="CBM_48"/>
    <property type="match status" value="1"/>
</dbReference>
<protein>
    <submittedName>
        <fullName evidence="3">SBE1 protein</fullName>
    </submittedName>
</protein>
<dbReference type="AlphaFoldDB" id="A0A812UGU1"/>
<feature type="domain" description="Glycoside hydrolase family 13 N-terminal" evidence="2">
    <location>
        <begin position="166"/>
        <end position="247"/>
    </location>
</feature>
<dbReference type="SUPFAM" id="SSF81296">
    <property type="entry name" value="E set domains"/>
    <property type="match status" value="1"/>
</dbReference>
<evidence type="ECO:0000259" key="2">
    <source>
        <dbReference type="Pfam" id="PF02922"/>
    </source>
</evidence>
<reference evidence="3" key="1">
    <citation type="submission" date="2021-02" db="EMBL/GenBank/DDBJ databases">
        <authorList>
            <person name="Dougan E. K."/>
            <person name="Rhodes N."/>
            <person name="Thang M."/>
            <person name="Chan C."/>
        </authorList>
    </citation>
    <scope>NUCLEOTIDE SEQUENCE</scope>
</reference>
<dbReference type="Gene3D" id="3.20.20.80">
    <property type="entry name" value="Glycosidases"/>
    <property type="match status" value="1"/>
</dbReference>
<dbReference type="GO" id="GO:0005975">
    <property type="term" value="P:carbohydrate metabolic process"/>
    <property type="evidence" value="ECO:0007669"/>
    <property type="project" value="InterPro"/>
</dbReference>
<dbReference type="GO" id="GO:0003844">
    <property type="term" value="F:1,4-alpha-glucan branching enzyme activity"/>
    <property type="evidence" value="ECO:0007669"/>
    <property type="project" value="TreeGrafter"/>
</dbReference>
<dbReference type="CDD" id="cd02854">
    <property type="entry name" value="E_set_GBE_euk_N"/>
    <property type="match status" value="1"/>
</dbReference>
<evidence type="ECO:0000313" key="4">
    <source>
        <dbReference type="Proteomes" id="UP000604046"/>
    </source>
</evidence>
<dbReference type="Proteomes" id="UP000604046">
    <property type="component" value="Unassembled WGS sequence"/>
</dbReference>
<dbReference type="PANTHER" id="PTHR43651">
    <property type="entry name" value="1,4-ALPHA-GLUCAN-BRANCHING ENZYME"/>
    <property type="match status" value="1"/>
</dbReference>
<evidence type="ECO:0000313" key="3">
    <source>
        <dbReference type="EMBL" id="CAE7565746.1"/>
    </source>
</evidence>
<dbReference type="InterPro" id="IPR014756">
    <property type="entry name" value="Ig_E-set"/>
</dbReference>
<dbReference type="OrthoDB" id="441069at2759"/>
<dbReference type="InterPro" id="IPR004193">
    <property type="entry name" value="Glyco_hydro_13_N"/>
</dbReference>
<keyword evidence="4" id="KW-1185">Reference proteome</keyword>